<dbReference type="CDD" id="cd00190">
    <property type="entry name" value="Tryp_SPc"/>
    <property type="match status" value="1"/>
</dbReference>
<keyword evidence="7" id="KW-1185">Reference proteome</keyword>
<dbReference type="InterPro" id="IPR001314">
    <property type="entry name" value="Peptidase_S1A"/>
</dbReference>
<dbReference type="InterPro" id="IPR001254">
    <property type="entry name" value="Trypsin_dom"/>
</dbReference>
<name>A0ABP1RVK8_9HEXA</name>
<feature type="domain" description="Peptidase S1" evidence="5">
    <location>
        <begin position="36"/>
        <end position="231"/>
    </location>
</feature>
<accession>A0ABP1RVK8</accession>
<evidence type="ECO:0000313" key="6">
    <source>
        <dbReference type="EMBL" id="CAL8136678.1"/>
    </source>
</evidence>
<keyword evidence="2" id="KW-0378">Hydrolase</keyword>
<keyword evidence="3" id="KW-0720">Serine protease</keyword>
<comment type="caution">
    <text evidence="6">The sequence shown here is derived from an EMBL/GenBank/DDBJ whole genome shotgun (WGS) entry which is preliminary data.</text>
</comment>
<dbReference type="PROSITE" id="PS50240">
    <property type="entry name" value="TRYPSIN_DOM"/>
    <property type="match status" value="1"/>
</dbReference>
<evidence type="ECO:0000256" key="4">
    <source>
        <dbReference type="SAM" id="SignalP"/>
    </source>
</evidence>
<keyword evidence="1" id="KW-0645">Protease</keyword>
<sequence>MDNYIILLLLGSFTLVTSYKIEAQTISENKTLNTRIIGGTPASEGSFPYQILLEQAEVDRYKVSGNEQIRRVTRIISHPGFSYRNLANDIALLAIDEPFQVNKFVSRIPLPKQGQKTTGEVIVTGWGLTSRAVQAASRFLQQVRLTILSDNACRLLYLLPPRRIHSSMLCTGKLVGGKDSCDGDSGGPLKAVDGNYLAGIVSWGTICAFPLQPGVNTEVSHFIEWIEQEAKTAF</sequence>
<evidence type="ECO:0000256" key="2">
    <source>
        <dbReference type="ARBA" id="ARBA00022801"/>
    </source>
</evidence>
<dbReference type="InterPro" id="IPR050127">
    <property type="entry name" value="Serine_Proteases_S1"/>
</dbReference>
<evidence type="ECO:0000256" key="3">
    <source>
        <dbReference type="ARBA" id="ARBA00022825"/>
    </source>
</evidence>
<organism evidence="6 7">
    <name type="scientific">Orchesella dallaii</name>
    <dbReference type="NCBI Taxonomy" id="48710"/>
    <lineage>
        <taxon>Eukaryota</taxon>
        <taxon>Metazoa</taxon>
        <taxon>Ecdysozoa</taxon>
        <taxon>Arthropoda</taxon>
        <taxon>Hexapoda</taxon>
        <taxon>Collembola</taxon>
        <taxon>Entomobryomorpha</taxon>
        <taxon>Entomobryoidea</taxon>
        <taxon>Orchesellidae</taxon>
        <taxon>Orchesellinae</taxon>
        <taxon>Orchesella</taxon>
    </lineage>
</organism>
<dbReference type="PRINTS" id="PR00722">
    <property type="entry name" value="CHYMOTRYPSIN"/>
</dbReference>
<dbReference type="PANTHER" id="PTHR24264">
    <property type="entry name" value="TRYPSIN-RELATED"/>
    <property type="match status" value="1"/>
</dbReference>
<dbReference type="SUPFAM" id="SSF50494">
    <property type="entry name" value="Trypsin-like serine proteases"/>
    <property type="match status" value="1"/>
</dbReference>
<dbReference type="PANTHER" id="PTHR24264:SF58">
    <property type="entry name" value="SI:DKEY-33M11.8-RELATED"/>
    <property type="match status" value="1"/>
</dbReference>
<dbReference type="InterPro" id="IPR043504">
    <property type="entry name" value="Peptidase_S1_PA_chymotrypsin"/>
</dbReference>
<dbReference type="Proteomes" id="UP001642540">
    <property type="component" value="Unassembled WGS sequence"/>
</dbReference>
<feature type="signal peptide" evidence="4">
    <location>
        <begin position="1"/>
        <end position="18"/>
    </location>
</feature>
<proteinExistence type="predicted"/>
<evidence type="ECO:0000259" key="5">
    <source>
        <dbReference type="PROSITE" id="PS50240"/>
    </source>
</evidence>
<feature type="chain" id="PRO_5046617071" description="Peptidase S1 domain-containing protein" evidence="4">
    <location>
        <begin position="19"/>
        <end position="234"/>
    </location>
</feature>
<dbReference type="Pfam" id="PF00089">
    <property type="entry name" value="Trypsin"/>
    <property type="match status" value="1"/>
</dbReference>
<dbReference type="EMBL" id="CAXLJM020000111">
    <property type="protein sequence ID" value="CAL8136678.1"/>
    <property type="molecule type" value="Genomic_DNA"/>
</dbReference>
<dbReference type="SMART" id="SM00020">
    <property type="entry name" value="Tryp_SPc"/>
    <property type="match status" value="1"/>
</dbReference>
<keyword evidence="4" id="KW-0732">Signal</keyword>
<dbReference type="Gene3D" id="2.40.10.10">
    <property type="entry name" value="Trypsin-like serine proteases"/>
    <property type="match status" value="2"/>
</dbReference>
<evidence type="ECO:0000313" key="7">
    <source>
        <dbReference type="Proteomes" id="UP001642540"/>
    </source>
</evidence>
<protein>
    <recommendedName>
        <fullName evidence="5">Peptidase S1 domain-containing protein</fullName>
    </recommendedName>
</protein>
<evidence type="ECO:0000256" key="1">
    <source>
        <dbReference type="ARBA" id="ARBA00022670"/>
    </source>
</evidence>
<gene>
    <name evidence="6" type="ORF">ODALV1_LOCUS26560</name>
</gene>
<reference evidence="6 7" key="1">
    <citation type="submission" date="2024-08" db="EMBL/GenBank/DDBJ databases">
        <authorList>
            <person name="Cucini C."/>
            <person name="Frati F."/>
        </authorList>
    </citation>
    <scope>NUCLEOTIDE SEQUENCE [LARGE SCALE GENOMIC DNA]</scope>
</reference>
<dbReference type="InterPro" id="IPR009003">
    <property type="entry name" value="Peptidase_S1_PA"/>
</dbReference>